<evidence type="ECO:0000256" key="1">
    <source>
        <dbReference type="SAM" id="MobiDB-lite"/>
    </source>
</evidence>
<protein>
    <recommendedName>
        <fullName evidence="2">Alkylated DNA repair protein AlkB homologue 8 N-terminal domain-containing protein</fullName>
    </recommendedName>
</protein>
<organism evidence="3 4">
    <name type="scientific">Hemibagrus guttatus</name>
    <dbReference type="NCBI Taxonomy" id="175788"/>
    <lineage>
        <taxon>Eukaryota</taxon>
        <taxon>Metazoa</taxon>
        <taxon>Chordata</taxon>
        <taxon>Craniata</taxon>
        <taxon>Vertebrata</taxon>
        <taxon>Euteleostomi</taxon>
        <taxon>Actinopterygii</taxon>
        <taxon>Neopterygii</taxon>
        <taxon>Teleostei</taxon>
        <taxon>Ostariophysi</taxon>
        <taxon>Siluriformes</taxon>
        <taxon>Bagridae</taxon>
        <taxon>Hemibagrus</taxon>
    </lineage>
</organism>
<dbReference type="Pfam" id="PF09004">
    <property type="entry name" value="ALKBH8_N"/>
    <property type="match status" value="1"/>
</dbReference>
<sequence>MALKTARAKLSRATKEAKHAHTQRIHSHFQDNRDSQDMWQGIQAITNYRTTSSAYDSDASLPDALKDFYAIHSSNHIIKFAVDTALVGLISKNDGSVYREEVQQLTAWCKANNLSMNINKTKEMDIDFRRAHSCHSPLYIDGFSVEIKSTKFFGVHLGENFNWSLNTSSITKKAQQLLSFLWRLRKAHFLPPS</sequence>
<keyword evidence="4" id="KW-1185">Reference proteome</keyword>
<dbReference type="EMBL" id="JAUCMX010000030">
    <property type="protein sequence ID" value="KAK3506751.1"/>
    <property type="molecule type" value="Genomic_DNA"/>
</dbReference>
<dbReference type="Proteomes" id="UP001274896">
    <property type="component" value="Unassembled WGS sequence"/>
</dbReference>
<evidence type="ECO:0000259" key="2">
    <source>
        <dbReference type="Pfam" id="PF09004"/>
    </source>
</evidence>
<gene>
    <name evidence="3" type="ORF">QTP70_023747</name>
</gene>
<accession>A0AAE0PR75</accession>
<proteinExistence type="predicted"/>
<reference evidence="3" key="1">
    <citation type="submission" date="2023-06" db="EMBL/GenBank/DDBJ databases">
        <title>Male Hemibagrus guttatus genome.</title>
        <authorList>
            <person name="Bian C."/>
        </authorList>
    </citation>
    <scope>NUCLEOTIDE SEQUENCE</scope>
    <source>
        <strain evidence="3">Male_cb2023</strain>
        <tissue evidence="3">Muscle</tissue>
    </source>
</reference>
<evidence type="ECO:0000313" key="4">
    <source>
        <dbReference type="Proteomes" id="UP001274896"/>
    </source>
</evidence>
<dbReference type="InterPro" id="IPR015095">
    <property type="entry name" value="AlkB_hom8_N"/>
</dbReference>
<dbReference type="AlphaFoldDB" id="A0AAE0PR75"/>
<feature type="region of interest" description="Disordered" evidence="1">
    <location>
        <begin position="12"/>
        <end position="33"/>
    </location>
</feature>
<dbReference type="GO" id="GO:0008168">
    <property type="term" value="F:methyltransferase activity"/>
    <property type="evidence" value="ECO:0007669"/>
    <property type="project" value="InterPro"/>
</dbReference>
<comment type="caution">
    <text evidence="3">The sequence shown here is derived from an EMBL/GenBank/DDBJ whole genome shotgun (WGS) entry which is preliminary data.</text>
</comment>
<feature type="domain" description="Alkylated DNA repair protein AlkB homologue 8 N-terminal" evidence="2">
    <location>
        <begin position="163"/>
        <end position="189"/>
    </location>
</feature>
<evidence type="ECO:0000313" key="3">
    <source>
        <dbReference type="EMBL" id="KAK3506751.1"/>
    </source>
</evidence>
<dbReference type="GO" id="GO:0016706">
    <property type="term" value="F:2-oxoglutarate-dependent dioxygenase activity"/>
    <property type="evidence" value="ECO:0007669"/>
    <property type="project" value="InterPro"/>
</dbReference>
<name>A0AAE0PR75_9TELE</name>